<dbReference type="SUPFAM" id="SSF53448">
    <property type="entry name" value="Nucleotide-diphospho-sugar transferases"/>
    <property type="match status" value="1"/>
</dbReference>
<evidence type="ECO:0000313" key="2">
    <source>
        <dbReference type="EMBL" id="CAD9657372.1"/>
    </source>
</evidence>
<accession>A0A7S2VZ10</accession>
<dbReference type="Gene3D" id="2.160.10.30">
    <property type="match status" value="1"/>
</dbReference>
<dbReference type="FunFam" id="2.160.10.30:FF:000001">
    <property type="entry name" value="UDP-sugar pyrophosphorylase"/>
    <property type="match status" value="1"/>
</dbReference>
<evidence type="ECO:0000256" key="1">
    <source>
        <dbReference type="SAM" id="MobiDB-lite"/>
    </source>
</evidence>
<dbReference type="InterPro" id="IPR029044">
    <property type="entry name" value="Nucleotide-diphossugar_trans"/>
</dbReference>
<dbReference type="GO" id="GO:0003977">
    <property type="term" value="F:UDP-N-acetylglucosamine diphosphorylase activity"/>
    <property type="evidence" value="ECO:0007669"/>
    <property type="project" value="TreeGrafter"/>
</dbReference>
<dbReference type="GO" id="GO:0006048">
    <property type="term" value="P:UDP-N-acetylglucosamine biosynthetic process"/>
    <property type="evidence" value="ECO:0007669"/>
    <property type="project" value="TreeGrafter"/>
</dbReference>
<protein>
    <submittedName>
        <fullName evidence="2">Uncharacterized protein</fullName>
    </submittedName>
</protein>
<dbReference type="Gene3D" id="3.90.550.10">
    <property type="entry name" value="Spore Coat Polysaccharide Biosynthesis Protein SpsA, Chain A"/>
    <property type="match status" value="1"/>
</dbReference>
<organism evidence="2">
    <name type="scientific">Eucampia antarctica</name>
    <dbReference type="NCBI Taxonomy" id="49252"/>
    <lineage>
        <taxon>Eukaryota</taxon>
        <taxon>Sar</taxon>
        <taxon>Stramenopiles</taxon>
        <taxon>Ochrophyta</taxon>
        <taxon>Bacillariophyta</taxon>
        <taxon>Mediophyceae</taxon>
        <taxon>Biddulphiophycidae</taxon>
        <taxon>Hemiaulales</taxon>
        <taxon>Hemiaulaceae</taxon>
        <taxon>Eucampia</taxon>
    </lineage>
</organism>
<dbReference type="AlphaFoldDB" id="A0A7S2VZ10"/>
<name>A0A7S2VZ10_9STRA</name>
<sequence length="284" mass="30369">MPEFVNPKYKDAEKTIFKKPTRLECMMQDFPTVLQGDEVKKVGFTSVAADMCFSPVKNATSDGVALQGKGTHPGVAASGEADQYAAVRTIMSSIGCQVEDAPKSKYLGIEVTPGPEIVLGPKFASYPGEFKTRFPNPSKVKISACSSLVVNGNGVVIESLDLDGALVIECEDGASGVIRDLVVKNKGWQKVQDESSDVEIIRMRGYRLDKTETKNVFFKKDGSVSGIESSEPAPKSIPKSSPAPQAPICSDNGVVKPPVSSLKSLTDPSENEQMEATNACCNIL</sequence>
<dbReference type="InterPro" id="IPR039741">
    <property type="entry name" value="UDP-sugar_pyrophosphorylase"/>
</dbReference>
<dbReference type="EMBL" id="HBHI01002360">
    <property type="protein sequence ID" value="CAD9657372.1"/>
    <property type="molecule type" value="Transcribed_RNA"/>
</dbReference>
<gene>
    <name evidence="2" type="ORF">EANT1437_LOCUS1173</name>
</gene>
<dbReference type="PANTHER" id="PTHR11952">
    <property type="entry name" value="UDP- GLUCOSE PYROPHOSPHORYLASE"/>
    <property type="match status" value="1"/>
</dbReference>
<dbReference type="PANTHER" id="PTHR11952:SF9">
    <property type="entry name" value="UDP-SUGAR PYROPHOSPHORYLASE"/>
    <property type="match status" value="1"/>
</dbReference>
<feature type="region of interest" description="Disordered" evidence="1">
    <location>
        <begin position="224"/>
        <end position="278"/>
    </location>
</feature>
<proteinExistence type="predicted"/>
<reference evidence="2" key="1">
    <citation type="submission" date="2021-01" db="EMBL/GenBank/DDBJ databases">
        <authorList>
            <person name="Corre E."/>
            <person name="Pelletier E."/>
            <person name="Niang G."/>
            <person name="Scheremetjew M."/>
            <person name="Finn R."/>
            <person name="Kale V."/>
            <person name="Holt S."/>
            <person name="Cochrane G."/>
            <person name="Meng A."/>
            <person name="Brown T."/>
            <person name="Cohen L."/>
        </authorList>
    </citation>
    <scope>NUCLEOTIDE SEQUENCE</scope>
    <source>
        <strain evidence="2">CCMP1452</strain>
    </source>
</reference>
<feature type="compositionally biased region" description="Low complexity" evidence="1">
    <location>
        <begin position="227"/>
        <end position="243"/>
    </location>
</feature>